<dbReference type="Gene3D" id="1.10.10.10">
    <property type="entry name" value="Winged helix-like DNA-binding domain superfamily/Winged helix DNA-binding domain"/>
    <property type="match status" value="1"/>
</dbReference>
<keyword evidence="3" id="KW-0238">DNA-binding</keyword>
<dbReference type="SUPFAM" id="SSF53850">
    <property type="entry name" value="Periplasmic binding protein-like II"/>
    <property type="match status" value="1"/>
</dbReference>
<reference evidence="6 7" key="1">
    <citation type="submission" date="2014-09" db="EMBL/GenBank/DDBJ databases">
        <title>Isolation and characterization of Aurantimonas altamirensis ON-56566 from clinical sample following a dog bite.</title>
        <authorList>
            <person name="Eshaghi A."/>
            <person name="Li A."/>
            <person name="Shahinas D."/>
            <person name="Bahn P."/>
            <person name="Kus J.V."/>
            <person name="Patel S.N."/>
        </authorList>
    </citation>
    <scope>NUCLEOTIDE SEQUENCE [LARGE SCALE GENOMIC DNA]</scope>
    <source>
        <strain evidence="6 7">ON-56566</strain>
    </source>
</reference>
<dbReference type="AlphaFoldDB" id="A0A0B1PYM2"/>
<dbReference type="InterPro" id="IPR000847">
    <property type="entry name" value="LysR_HTH_N"/>
</dbReference>
<dbReference type="GO" id="GO:0043565">
    <property type="term" value="F:sequence-specific DNA binding"/>
    <property type="evidence" value="ECO:0007669"/>
    <property type="project" value="TreeGrafter"/>
</dbReference>
<dbReference type="InterPro" id="IPR036388">
    <property type="entry name" value="WH-like_DNA-bd_sf"/>
</dbReference>
<keyword evidence="4" id="KW-0804">Transcription</keyword>
<comment type="caution">
    <text evidence="6">The sequence shown here is derived from an EMBL/GenBank/DDBJ whole genome shotgun (WGS) entry which is preliminary data.</text>
</comment>
<dbReference type="GO" id="GO:0003700">
    <property type="term" value="F:DNA-binding transcription factor activity"/>
    <property type="evidence" value="ECO:0007669"/>
    <property type="project" value="InterPro"/>
</dbReference>
<dbReference type="Proteomes" id="UP000030826">
    <property type="component" value="Unassembled WGS sequence"/>
</dbReference>
<dbReference type="InterPro" id="IPR005119">
    <property type="entry name" value="LysR_subst-bd"/>
</dbReference>
<comment type="similarity">
    <text evidence="1">Belongs to the LysR transcriptional regulatory family.</text>
</comment>
<evidence type="ECO:0000256" key="3">
    <source>
        <dbReference type="ARBA" id="ARBA00023125"/>
    </source>
</evidence>
<dbReference type="Gene3D" id="3.40.190.290">
    <property type="match status" value="1"/>
</dbReference>
<evidence type="ECO:0000256" key="4">
    <source>
        <dbReference type="ARBA" id="ARBA00023163"/>
    </source>
</evidence>
<name>A0A0B1PYM2_9HYPH</name>
<feature type="domain" description="HTH lysR-type" evidence="5">
    <location>
        <begin position="1"/>
        <end position="59"/>
    </location>
</feature>
<evidence type="ECO:0000256" key="1">
    <source>
        <dbReference type="ARBA" id="ARBA00009437"/>
    </source>
</evidence>
<dbReference type="InterPro" id="IPR036390">
    <property type="entry name" value="WH_DNA-bd_sf"/>
</dbReference>
<dbReference type="GO" id="GO:0010628">
    <property type="term" value="P:positive regulation of gene expression"/>
    <property type="evidence" value="ECO:0007669"/>
    <property type="project" value="TreeGrafter"/>
</dbReference>
<evidence type="ECO:0000259" key="5">
    <source>
        <dbReference type="PROSITE" id="PS50931"/>
    </source>
</evidence>
<evidence type="ECO:0000256" key="2">
    <source>
        <dbReference type="ARBA" id="ARBA00023015"/>
    </source>
</evidence>
<evidence type="ECO:0000313" key="7">
    <source>
        <dbReference type="Proteomes" id="UP000030826"/>
    </source>
</evidence>
<organism evidence="6 7">
    <name type="scientific">Aureimonas altamirensis</name>
    <dbReference type="NCBI Taxonomy" id="370622"/>
    <lineage>
        <taxon>Bacteria</taxon>
        <taxon>Pseudomonadati</taxon>
        <taxon>Pseudomonadota</taxon>
        <taxon>Alphaproteobacteria</taxon>
        <taxon>Hyphomicrobiales</taxon>
        <taxon>Aurantimonadaceae</taxon>
        <taxon>Aureimonas</taxon>
    </lineage>
</organism>
<dbReference type="PROSITE" id="PS50931">
    <property type="entry name" value="HTH_LYSR"/>
    <property type="match status" value="1"/>
</dbReference>
<accession>A0A0B1PYM2</accession>
<dbReference type="OrthoDB" id="7260751at2"/>
<dbReference type="RefSeq" id="WP_039195813.1">
    <property type="nucleotide sequence ID" value="NZ_JRFJ01000007.1"/>
</dbReference>
<evidence type="ECO:0000313" key="6">
    <source>
        <dbReference type="EMBL" id="KHJ53174.1"/>
    </source>
</evidence>
<dbReference type="EMBL" id="JRFJ01000007">
    <property type="protein sequence ID" value="KHJ53174.1"/>
    <property type="molecule type" value="Genomic_DNA"/>
</dbReference>
<gene>
    <name evidence="6" type="ORF">LA66_19365</name>
</gene>
<dbReference type="PANTHER" id="PTHR30427:SF1">
    <property type="entry name" value="TRANSCRIPTIONAL ACTIVATOR PROTEIN LYSR"/>
    <property type="match status" value="1"/>
</dbReference>
<dbReference type="PANTHER" id="PTHR30427">
    <property type="entry name" value="TRANSCRIPTIONAL ACTIVATOR PROTEIN LYSR"/>
    <property type="match status" value="1"/>
</dbReference>
<protein>
    <submittedName>
        <fullName evidence="6">Transcriptional regulator</fullName>
    </submittedName>
</protein>
<dbReference type="STRING" id="370622.LA66_19365"/>
<keyword evidence="2" id="KW-0805">Transcription regulation</keyword>
<proteinExistence type="inferred from homology"/>
<dbReference type="Pfam" id="PF00126">
    <property type="entry name" value="HTH_1"/>
    <property type="match status" value="1"/>
</dbReference>
<dbReference type="SUPFAM" id="SSF46785">
    <property type="entry name" value="Winged helix' DNA-binding domain"/>
    <property type="match status" value="1"/>
</dbReference>
<dbReference type="Pfam" id="PF03466">
    <property type="entry name" value="LysR_substrate"/>
    <property type="match status" value="1"/>
</dbReference>
<sequence length="302" mass="33207">MITHRQVEAFRAVILAGSATGAAQLMSLTQPAVTRLIQDIEYRLQLTLFERRGGKLVPTSDAITLYREVERSFQGLERIERQAADLRERRVGRLRIAGLPALAVDFLPAFAARFLAARPTLEITVLGPTSPLALDWVSSGQCDLAIVHEQFQSTAVKTTPLAPFEAVVALPRAHPLASRHEIHATDLHEQDFITLAAPSLIEHTISTVFAAHRVQPRIRVESPLTMMACRMAAEGIGCTLVDPFTADHYAGERLVVRPFRPAILFEWAIITPSFTALAPLAEEFMAGFIAEFAARVAINRTG</sequence>